<keyword evidence="6" id="KW-1185">Reference proteome</keyword>
<dbReference type="PROSITE" id="PS50297">
    <property type="entry name" value="ANK_REP_REGION"/>
    <property type="match status" value="2"/>
</dbReference>
<dbReference type="Pfam" id="PF12796">
    <property type="entry name" value="Ank_2"/>
    <property type="match status" value="1"/>
</dbReference>
<dbReference type="OrthoDB" id="20872at2759"/>
<feature type="repeat" description="ANK" evidence="3">
    <location>
        <begin position="75"/>
        <end position="107"/>
    </location>
</feature>
<feature type="compositionally biased region" description="Low complexity" evidence="4">
    <location>
        <begin position="171"/>
        <end position="199"/>
    </location>
</feature>
<evidence type="ECO:0000313" key="5">
    <source>
        <dbReference type="EMBL" id="OAL69213.1"/>
    </source>
</evidence>
<dbReference type="GO" id="GO:0004842">
    <property type="term" value="F:ubiquitin-protein transferase activity"/>
    <property type="evidence" value="ECO:0007669"/>
    <property type="project" value="TreeGrafter"/>
</dbReference>
<dbReference type="PANTHER" id="PTHR24171:SF8">
    <property type="entry name" value="BRCA1-ASSOCIATED RING DOMAIN PROTEIN 1"/>
    <property type="match status" value="1"/>
</dbReference>
<evidence type="ECO:0000256" key="3">
    <source>
        <dbReference type="PROSITE-ProRule" id="PRU00023"/>
    </source>
</evidence>
<feature type="region of interest" description="Disordered" evidence="4">
    <location>
        <begin position="171"/>
        <end position="200"/>
    </location>
</feature>
<gene>
    <name evidence="5" type="ORF">A7D00_6675</name>
</gene>
<dbReference type="SMART" id="SM00248">
    <property type="entry name" value="ANK"/>
    <property type="match status" value="4"/>
</dbReference>
<protein>
    <submittedName>
        <fullName evidence="5">Uncharacterized protein</fullName>
    </submittedName>
</protein>
<feature type="repeat" description="ANK" evidence="3">
    <location>
        <begin position="222"/>
        <end position="254"/>
    </location>
</feature>
<dbReference type="Proteomes" id="UP000243519">
    <property type="component" value="Unassembled WGS sequence"/>
</dbReference>
<feature type="compositionally biased region" description="Polar residues" evidence="4">
    <location>
        <begin position="355"/>
        <end position="364"/>
    </location>
</feature>
<dbReference type="EMBL" id="LHPN01000015">
    <property type="protein sequence ID" value="OAL69213.1"/>
    <property type="molecule type" value="Genomic_DNA"/>
</dbReference>
<evidence type="ECO:0000313" key="6">
    <source>
        <dbReference type="Proteomes" id="UP000243519"/>
    </source>
</evidence>
<dbReference type="Pfam" id="PF00023">
    <property type="entry name" value="Ank"/>
    <property type="match status" value="2"/>
</dbReference>
<comment type="caution">
    <text evidence="5">The sequence shown here is derived from an EMBL/GenBank/DDBJ whole genome shotgun (WGS) entry which is preliminary data.</text>
</comment>
<evidence type="ECO:0000256" key="2">
    <source>
        <dbReference type="ARBA" id="ARBA00023043"/>
    </source>
</evidence>
<dbReference type="PANTHER" id="PTHR24171">
    <property type="entry name" value="ANKYRIN REPEAT DOMAIN-CONTAINING PROTEIN 39-RELATED"/>
    <property type="match status" value="1"/>
</dbReference>
<dbReference type="GO" id="GO:0085020">
    <property type="term" value="P:protein K6-linked ubiquitination"/>
    <property type="evidence" value="ECO:0007669"/>
    <property type="project" value="TreeGrafter"/>
</dbReference>
<reference evidence="5 6" key="1">
    <citation type="submission" date="2016-05" db="EMBL/GenBank/DDBJ databases">
        <title>Genome sequencing of Trichophyton violaceum CMCC(F)T3l isolated from hair.</title>
        <authorList>
            <person name="Zhan P."/>
            <person name="Tao Y."/>
            <person name="Liu W."/>
        </authorList>
    </citation>
    <scope>NUCLEOTIDE SEQUENCE [LARGE SCALE GENOMIC DNA]</scope>
    <source>
        <strain evidence="6">CMCC(F)T3l</strain>
    </source>
</reference>
<accession>A0A178FCB4</accession>
<feature type="region of interest" description="Disordered" evidence="4">
    <location>
        <begin position="293"/>
        <end position="364"/>
    </location>
</feature>
<evidence type="ECO:0000256" key="4">
    <source>
        <dbReference type="SAM" id="MobiDB-lite"/>
    </source>
</evidence>
<evidence type="ECO:0000256" key="1">
    <source>
        <dbReference type="ARBA" id="ARBA00022737"/>
    </source>
</evidence>
<dbReference type="PROSITE" id="PS50088">
    <property type="entry name" value="ANK_REPEAT"/>
    <property type="match status" value="2"/>
</dbReference>
<proteinExistence type="predicted"/>
<dbReference type="AlphaFoldDB" id="A0A178FCB4"/>
<sequence length="364" mass="39389">MGSGKDMVFADDAAATSMGARLNRNLERPHHVEEMYDLPVQLRLRRAILEGDALLVKRIAKKYPKYLHNPDFNDKSNTSLHLAAILGNLEVVKLLVSLGHDSCEPDIAFMDFDGAPGISLNTDSSTPLHLAAANSHADCADYLATVFKHSIDWQDKNGATALMLASQSSNISSQTSNTSSLVPPRQRPRASSSASNPASFEDTSTVSKLIKRGASLTMTDSVGNTVLHYASAWGNLKTFRLLVSAGAPPLARNHAKCAPADYALSVQAAAYCRSLVTEYERARKGQYEQDKLSLKVRSNDIPPDDSHLSPISPASGLRPKMSLDSQRTSQSYGIGGVRLVSQDESDQENELRPSVSWSNPGTPI</sequence>
<keyword evidence="1" id="KW-0677">Repeat</keyword>
<dbReference type="InterPro" id="IPR002110">
    <property type="entry name" value="Ankyrin_rpt"/>
</dbReference>
<name>A0A178FCB4_TRIVO</name>
<dbReference type="InterPro" id="IPR036770">
    <property type="entry name" value="Ankyrin_rpt-contain_sf"/>
</dbReference>
<feature type="compositionally biased region" description="Polar residues" evidence="4">
    <location>
        <begin position="323"/>
        <end position="332"/>
    </location>
</feature>
<dbReference type="Gene3D" id="1.25.40.20">
    <property type="entry name" value="Ankyrin repeat-containing domain"/>
    <property type="match status" value="2"/>
</dbReference>
<dbReference type="SUPFAM" id="SSF48403">
    <property type="entry name" value="Ankyrin repeat"/>
    <property type="match status" value="1"/>
</dbReference>
<organism evidence="5 6">
    <name type="scientific">Trichophyton violaceum</name>
    <dbReference type="NCBI Taxonomy" id="34388"/>
    <lineage>
        <taxon>Eukaryota</taxon>
        <taxon>Fungi</taxon>
        <taxon>Dikarya</taxon>
        <taxon>Ascomycota</taxon>
        <taxon>Pezizomycotina</taxon>
        <taxon>Eurotiomycetes</taxon>
        <taxon>Eurotiomycetidae</taxon>
        <taxon>Onygenales</taxon>
        <taxon>Arthrodermataceae</taxon>
        <taxon>Trichophyton</taxon>
    </lineage>
</organism>
<keyword evidence="2 3" id="KW-0040">ANK repeat</keyword>